<dbReference type="AlphaFoldDB" id="A0A9W8VLC6"/>
<protein>
    <recommendedName>
        <fullName evidence="1">DUF8212 domain-containing protein</fullName>
    </recommendedName>
</protein>
<reference evidence="2" key="1">
    <citation type="submission" date="2022-09" db="EMBL/GenBank/DDBJ databases">
        <title>Fusarium specimens isolated from Avocado Roots.</title>
        <authorList>
            <person name="Stajich J."/>
            <person name="Roper C."/>
            <person name="Heimlech-Rivalta G."/>
        </authorList>
    </citation>
    <scope>NUCLEOTIDE SEQUENCE</scope>
    <source>
        <strain evidence="2">CF00136</strain>
    </source>
</reference>
<evidence type="ECO:0000313" key="2">
    <source>
        <dbReference type="EMBL" id="KAJ4267650.1"/>
    </source>
</evidence>
<organism evidence="2 3">
    <name type="scientific">Fusarium torreyae</name>
    <dbReference type="NCBI Taxonomy" id="1237075"/>
    <lineage>
        <taxon>Eukaryota</taxon>
        <taxon>Fungi</taxon>
        <taxon>Dikarya</taxon>
        <taxon>Ascomycota</taxon>
        <taxon>Pezizomycotina</taxon>
        <taxon>Sordariomycetes</taxon>
        <taxon>Hypocreomycetidae</taxon>
        <taxon>Hypocreales</taxon>
        <taxon>Nectriaceae</taxon>
        <taxon>Fusarium</taxon>
    </lineage>
</organism>
<dbReference type="Pfam" id="PF26640">
    <property type="entry name" value="DUF8212"/>
    <property type="match status" value="1"/>
</dbReference>
<comment type="caution">
    <text evidence="2">The sequence shown here is derived from an EMBL/GenBank/DDBJ whole genome shotgun (WGS) entry which is preliminary data.</text>
</comment>
<proteinExistence type="predicted"/>
<keyword evidence="3" id="KW-1185">Reference proteome</keyword>
<dbReference type="EMBL" id="JAOQAZ010000004">
    <property type="protein sequence ID" value="KAJ4267650.1"/>
    <property type="molecule type" value="Genomic_DNA"/>
</dbReference>
<dbReference type="PANTHER" id="PTHR10622:SF10">
    <property type="entry name" value="HET DOMAIN-CONTAINING PROTEIN"/>
    <property type="match status" value="1"/>
</dbReference>
<dbReference type="PANTHER" id="PTHR10622">
    <property type="entry name" value="HET DOMAIN-CONTAINING PROTEIN"/>
    <property type="match status" value="1"/>
</dbReference>
<gene>
    <name evidence="2" type="ORF">NW762_003762</name>
</gene>
<dbReference type="InterPro" id="IPR058525">
    <property type="entry name" value="DUF8212"/>
</dbReference>
<name>A0A9W8VLC6_9HYPO</name>
<evidence type="ECO:0000259" key="1">
    <source>
        <dbReference type="Pfam" id="PF26640"/>
    </source>
</evidence>
<dbReference type="OrthoDB" id="194358at2759"/>
<sequence length="172" mass="19935">MSWAAWRETTRLEDQAYCLLGLFDVHMPLLYGEGKNAFIRLQEEIIRKQPDHTLFAWRSRADSPAPTFCGLLAPSPRNFGGPYHQALVSKKVEMPYEMTNKGLHLHVRLIESKDAPEEFYAILDVSHNSQFSRNRVFAIKLARLDTWGQFARIDATDERLDYGLETFPLYRS</sequence>
<feature type="domain" description="DUF8212" evidence="1">
    <location>
        <begin position="36"/>
        <end position="64"/>
    </location>
</feature>
<evidence type="ECO:0000313" key="3">
    <source>
        <dbReference type="Proteomes" id="UP001152049"/>
    </source>
</evidence>
<dbReference type="Proteomes" id="UP001152049">
    <property type="component" value="Unassembled WGS sequence"/>
</dbReference>
<accession>A0A9W8VLC6</accession>